<keyword evidence="2" id="KW-1185">Reference proteome</keyword>
<dbReference type="SUPFAM" id="SSF52047">
    <property type="entry name" value="RNI-like"/>
    <property type="match status" value="1"/>
</dbReference>
<dbReference type="InterPro" id="IPR032675">
    <property type="entry name" value="LRR_dom_sf"/>
</dbReference>
<reference evidence="2" key="1">
    <citation type="journal article" date="2012" name="Science">
        <title>The Paleozoic origin of enzymatic lignin decomposition reconstructed from 31 fungal genomes.</title>
        <authorList>
            <person name="Floudas D."/>
            <person name="Binder M."/>
            <person name="Riley R."/>
            <person name="Barry K."/>
            <person name="Blanchette R.A."/>
            <person name="Henrissat B."/>
            <person name="Martinez A.T."/>
            <person name="Otillar R."/>
            <person name="Spatafora J.W."/>
            <person name="Yadav J.S."/>
            <person name="Aerts A."/>
            <person name="Benoit I."/>
            <person name="Boyd A."/>
            <person name="Carlson A."/>
            <person name="Copeland A."/>
            <person name="Coutinho P.M."/>
            <person name="de Vries R.P."/>
            <person name="Ferreira P."/>
            <person name="Findley K."/>
            <person name="Foster B."/>
            <person name="Gaskell J."/>
            <person name="Glotzer D."/>
            <person name="Gorecki P."/>
            <person name="Heitman J."/>
            <person name="Hesse C."/>
            <person name="Hori C."/>
            <person name="Igarashi K."/>
            <person name="Jurgens J.A."/>
            <person name="Kallen N."/>
            <person name="Kersten P."/>
            <person name="Kohler A."/>
            <person name="Kuees U."/>
            <person name="Kumar T.K.A."/>
            <person name="Kuo A."/>
            <person name="LaButti K."/>
            <person name="Larrondo L.F."/>
            <person name="Lindquist E."/>
            <person name="Ling A."/>
            <person name="Lombard V."/>
            <person name="Lucas S."/>
            <person name="Lundell T."/>
            <person name="Martin R."/>
            <person name="McLaughlin D.J."/>
            <person name="Morgenstern I."/>
            <person name="Morin E."/>
            <person name="Murat C."/>
            <person name="Nagy L.G."/>
            <person name="Nolan M."/>
            <person name="Ohm R.A."/>
            <person name="Patyshakuliyeva A."/>
            <person name="Rokas A."/>
            <person name="Ruiz-Duenas F.J."/>
            <person name="Sabat G."/>
            <person name="Salamov A."/>
            <person name="Samejima M."/>
            <person name="Schmutz J."/>
            <person name="Slot J.C."/>
            <person name="St John F."/>
            <person name="Stenlid J."/>
            <person name="Sun H."/>
            <person name="Sun S."/>
            <person name="Syed K."/>
            <person name="Tsang A."/>
            <person name="Wiebenga A."/>
            <person name="Young D."/>
            <person name="Pisabarro A."/>
            <person name="Eastwood D.C."/>
            <person name="Martin F."/>
            <person name="Cullen D."/>
            <person name="Grigoriev I.V."/>
            <person name="Hibbett D.S."/>
        </authorList>
    </citation>
    <scope>NUCLEOTIDE SEQUENCE [LARGE SCALE GENOMIC DNA]</scope>
    <source>
        <strain evidence="2">FP-91666</strain>
    </source>
</reference>
<accession>R7S037</accession>
<dbReference type="GeneID" id="18804172"/>
<proteinExistence type="predicted"/>
<dbReference type="Proteomes" id="UP000053927">
    <property type="component" value="Unassembled WGS sequence"/>
</dbReference>
<dbReference type="RefSeq" id="XP_007310926.1">
    <property type="nucleotide sequence ID" value="XM_007310864.1"/>
</dbReference>
<dbReference type="Gene3D" id="3.80.10.10">
    <property type="entry name" value="Ribonuclease Inhibitor"/>
    <property type="match status" value="1"/>
</dbReference>
<dbReference type="EMBL" id="JH687400">
    <property type="protein sequence ID" value="EIM79937.1"/>
    <property type="molecule type" value="Genomic_DNA"/>
</dbReference>
<gene>
    <name evidence="1" type="ORF">STEHIDRAFT_172928</name>
</gene>
<name>R7S037_STEHR</name>
<dbReference type="AlphaFoldDB" id="R7S037"/>
<protein>
    <submittedName>
        <fullName evidence="1">Uncharacterized protein</fullName>
    </submittedName>
</protein>
<dbReference type="KEGG" id="shs:STEHIDRAFT_172928"/>
<dbReference type="OMA" id="ANDERWV"/>
<evidence type="ECO:0000313" key="1">
    <source>
        <dbReference type="EMBL" id="EIM79937.1"/>
    </source>
</evidence>
<sequence length="486" mass="55341">MSTLEPTQCHIDLIPVEILTEIFLHVCDAHTPSHQPKSLQEPIPLYIRPIDLSHVSRCWRDVALACARLWTCIVIADRHEHDLERFDVFVERSKQSPLHMFISWTPTEDDRLDLDAVDWMRFSQIRDVFVHETLEKLISSSHRWASFFLYVETAGVMSCVLKRLSIVEAPLLRDVTVCQTFYRGVDAWSNEEAMLANDERWVECFPFPACDLRTSYLDQTVPNSLDRTPYYPNLQSLTLDHVIGPSIPNFMRFLATFPLLEALTLQSFQSETIYGGFTPPPNGPLVELPLLRYFCISALHPQDGEALFSHLRIPNVKIMDLDCAKRDNLQWDTAISLLSAVYPDSSTSALDSVQVLRIGQLECDSSLLPSFFQRLANLRVLVIDCSSTGWDKFLVHVQTTPHLPLLTTLVCPGISYEQLYYLVVERTMSSFPIQHVFVTMDTRISRHAVVSNLRTVEVLEELPSSEDGQIDASLGDLVTAYLRVGE</sequence>
<dbReference type="OrthoDB" id="2269034at2759"/>
<evidence type="ECO:0000313" key="2">
    <source>
        <dbReference type="Proteomes" id="UP000053927"/>
    </source>
</evidence>
<organism evidence="1 2">
    <name type="scientific">Stereum hirsutum (strain FP-91666)</name>
    <name type="common">White-rot fungus</name>
    <dbReference type="NCBI Taxonomy" id="721885"/>
    <lineage>
        <taxon>Eukaryota</taxon>
        <taxon>Fungi</taxon>
        <taxon>Dikarya</taxon>
        <taxon>Basidiomycota</taxon>
        <taxon>Agaricomycotina</taxon>
        <taxon>Agaricomycetes</taxon>
        <taxon>Russulales</taxon>
        <taxon>Stereaceae</taxon>
        <taxon>Stereum</taxon>
    </lineage>
</organism>